<reference evidence="1" key="1">
    <citation type="journal article" date="2014" name="Front. Microbiol.">
        <title>High frequency of phylogenetically diverse reductive dehalogenase-homologous genes in deep subseafloor sedimentary metagenomes.</title>
        <authorList>
            <person name="Kawai M."/>
            <person name="Futagami T."/>
            <person name="Toyoda A."/>
            <person name="Takaki Y."/>
            <person name="Nishi S."/>
            <person name="Hori S."/>
            <person name="Arai W."/>
            <person name="Tsubouchi T."/>
            <person name="Morono Y."/>
            <person name="Uchiyama I."/>
            <person name="Ito T."/>
            <person name="Fujiyama A."/>
            <person name="Inagaki F."/>
            <person name="Takami H."/>
        </authorList>
    </citation>
    <scope>NUCLEOTIDE SEQUENCE</scope>
    <source>
        <strain evidence="1">Expedition CK06-06</strain>
    </source>
</reference>
<protein>
    <submittedName>
        <fullName evidence="1">Uncharacterized protein</fullName>
    </submittedName>
</protein>
<dbReference type="EMBL" id="BARW01036177">
    <property type="protein sequence ID" value="GAJ24833.1"/>
    <property type="molecule type" value="Genomic_DNA"/>
</dbReference>
<gene>
    <name evidence="1" type="ORF">S12H4_56230</name>
</gene>
<sequence length="33" mass="3505">FSPHLFRGVGSDAVSGKCPGVKRMPVYGEEAIL</sequence>
<name>X1V4W7_9ZZZZ</name>
<feature type="non-terminal residue" evidence="1">
    <location>
        <position position="1"/>
    </location>
</feature>
<evidence type="ECO:0000313" key="1">
    <source>
        <dbReference type="EMBL" id="GAJ24833.1"/>
    </source>
</evidence>
<proteinExistence type="predicted"/>
<comment type="caution">
    <text evidence="1">The sequence shown here is derived from an EMBL/GenBank/DDBJ whole genome shotgun (WGS) entry which is preliminary data.</text>
</comment>
<organism evidence="1">
    <name type="scientific">marine sediment metagenome</name>
    <dbReference type="NCBI Taxonomy" id="412755"/>
    <lineage>
        <taxon>unclassified sequences</taxon>
        <taxon>metagenomes</taxon>
        <taxon>ecological metagenomes</taxon>
    </lineage>
</organism>
<dbReference type="AlphaFoldDB" id="X1V4W7"/>
<accession>X1V4W7</accession>